<sequence length="269" mass="30814">MSSEHAPGFEALTRFVEEELDFATSHYNDSYLNRRFSSRLRRTRSDDFEGYLKLVREDPDEQVALLDALSINVTGFFRNPDVWEGIRSVLRTLSDEQERIHVWSTACADGREPYSMAMLGLDDPRTAGDQLSILATDISEPALETAREGVYESSKTIDIGDQLTFLSNYHRYVDQSGDRFEIREPVRRMVTFEHHDLINDGAKSGFDLVVCRNLFIYIDNGYKEEMLETISESLRPGGYLVIGKAETIPPDLKSDFTILDGRMRIYQKS</sequence>
<dbReference type="Pfam" id="PF01739">
    <property type="entry name" value="CheR"/>
    <property type="match status" value="1"/>
</dbReference>
<organism evidence="7 8">
    <name type="scientific">Natranaeroarchaeum sulfidigenes</name>
    <dbReference type="NCBI Taxonomy" id="2784880"/>
    <lineage>
        <taxon>Archaea</taxon>
        <taxon>Methanobacteriati</taxon>
        <taxon>Methanobacteriota</taxon>
        <taxon>Stenosarchaea group</taxon>
        <taxon>Halobacteria</taxon>
        <taxon>Halobacteriales</taxon>
        <taxon>Natronoarchaeaceae</taxon>
        <taxon>Natranaeroarchaeum</taxon>
    </lineage>
</organism>
<keyword evidence="3 7" id="KW-0489">Methyltransferase</keyword>
<dbReference type="InterPro" id="IPR000780">
    <property type="entry name" value="CheR_MeTrfase"/>
</dbReference>
<dbReference type="GO" id="GO:0032259">
    <property type="term" value="P:methylation"/>
    <property type="evidence" value="ECO:0007669"/>
    <property type="project" value="UniProtKB-KW"/>
</dbReference>
<evidence type="ECO:0000313" key="8">
    <source>
        <dbReference type="Proteomes" id="UP000663586"/>
    </source>
</evidence>
<keyword evidence="8" id="KW-1185">Reference proteome</keyword>
<dbReference type="Gene3D" id="3.40.50.150">
    <property type="entry name" value="Vaccinia Virus protein VP39"/>
    <property type="match status" value="1"/>
</dbReference>
<evidence type="ECO:0000256" key="2">
    <source>
        <dbReference type="ARBA" id="ARBA00012534"/>
    </source>
</evidence>
<accession>A0A897MRY9</accession>
<dbReference type="InterPro" id="IPR036804">
    <property type="entry name" value="CheR_N_sf"/>
</dbReference>
<gene>
    <name evidence="7" type="primary">cheR</name>
    <name evidence="7" type="ORF">AArcS_2001</name>
</gene>
<proteinExistence type="predicted"/>
<evidence type="ECO:0000256" key="5">
    <source>
        <dbReference type="ARBA" id="ARBA00022691"/>
    </source>
</evidence>
<evidence type="ECO:0000256" key="1">
    <source>
        <dbReference type="ARBA" id="ARBA00001541"/>
    </source>
</evidence>
<dbReference type="GO" id="GO:0008983">
    <property type="term" value="F:protein-glutamate O-methyltransferase activity"/>
    <property type="evidence" value="ECO:0007669"/>
    <property type="project" value="UniProtKB-EC"/>
</dbReference>
<dbReference type="SUPFAM" id="SSF53335">
    <property type="entry name" value="S-adenosyl-L-methionine-dependent methyltransferases"/>
    <property type="match status" value="1"/>
</dbReference>
<dbReference type="Proteomes" id="UP000663586">
    <property type="component" value="Chromosome"/>
</dbReference>
<evidence type="ECO:0000259" key="6">
    <source>
        <dbReference type="PROSITE" id="PS50123"/>
    </source>
</evidence>
<dbReference type="GeneID" id="70685377"/>
<keyword evidence="4" id="KW-0808">Transferase</keyword>
<dbReference type="Pfam" id="PF03705">
    <property type="entry name" value="CheR_N"/>
    <property type="match status" value="1"/>
</dbReference>
<evidence type="ECO:0000256" key="4">
    <source>
        <dbReference type="ARBA" id="ARBA00022679"/>
    </source>
</evidence>
<dbReference type="KEGG" id="hara:AArcS_2001"/>
<protein>
    <recommendedName>
        <fullName evidence="2">protein-glutamate O-methyltransferase</fullName>
        <ecNumber evidence="2">2.1.1.80</ecNumber>
    </recommendedName>
</protein>
<dbReference type="PANTHER" id="PTHR24422">
    <property type="entry name" value="CHEMOTAXIS PROTEIN METHYLTRANSFERASE"/>
    <property type="match status" value="1"/>
</dbReference>
<dbReference type="InterPro" id="IPR050903">
    <property type="entry name" value="Bact_Chemotaxis_MeTrfase"/>
</dbReference>
<dbReference type="PANTHER" id="PTHR24422:SF10">
    <property type="entry name" value="CHEMOTAXIS PROTEIN METHYLTRANSFERASE 2"/>
    <property type="match status" value="1"/>
</dbReference>
<dbReference type="Gene3D" id="1.10.155.10">
    <property type="entry name" value="Chemotaxis receptor methyltransferase CheR, N-terminal domain"/>
    <property type="match status" value="1"/>
</dbReference>
<dbReference type="SMART" id="SM00138">
    <property type="entry name" value="MeTrc"/>
    <property type="match status" value="1"/>
</dbReference>
<evidence type="ECO:0000256" key="3">
    <source>
        <dbReference type="ARBA" id="ARBA00022603"/>
    </source>
</evidence>
<comment type="catalytic activity">
    <reaction evidence="1">
        <text>L-glutamyl-[protein] + S-adenosyl-L-methionine = [protein]-L-glutamate 5-O-methyl ester + S-adenosyl-L-homocysteine</text>
        <dbReference type="Rhea" id="RHEA:24452"/>
        <dbReference type="Rhea" id="RHEA-COMP:10208"/>
        <dbReference type="Rhea" id="RHEA-COMP:10311"/>
        <dbReference type="ChEBI" id="CHEBI:29973"/>
        <dbReference type="ChEBI" id="CHEBI:57856"/>
        <dbReference type="ChEBI" id="CHEBI:59789"/>
        <dbReference type="ChEBI" id="CHEBI:82795"/>
        <dbReference type="EC" id="2.1.1.80"/>
    </reaction>
</comment>
<dbReference type="InterPro" id="IPR022642">
    <property type="entry name" value="CheR_C"/>
</dbReference>
<dbReference type="RefSeq" id="WP_238477260.1">
    <property type="nucleotide sequence ID" value="NZ_CP064786.1"/>
</dbReference>
<dbReference type="AlphaFoldDB" id="A0A897MRY9"/>
<dbReference type="EMBL" id="CP064786">
    <property type="protein sequence ID" value="QSG03202.1"/>
    <property type="molecule type" value="Genomic_DNA"/>
</dbReference>
<dbReference type="PROSITE" id="PS50123">
    <property type="entry name" value="CHER"/>
    <property type="match status" value="1"/>
</dbReference>
<name>A0A897MRY9_9EURY</name>
<evidence type="ECO:0000313" key="7">
    <source>
        <dbReference type="EMBL" id="QSG03202.1"/>
    </source>
</evidence>
<dbReference type="EC" id="2.1.1.80" evidence="2"/>
<dbReference type="PRINTS" id="PR00996">
    <property type="entry name" value="CHERMTFRASE"/>
</dbReference>
<dbReference type="InterPro" id="IPR022641">
    <property type="entry name" value="CheR_N"/>
</dbReference>
<dbReference type="SUPFAM" id="SSF47757">
    <property type="entry name" value="Chemotaxis receptor methyltransferase CheR, N-terminal domain"/>
    <property type="match status" value="1"/>
</dbReference>
<keyword evidence="5" id="KW-0949">S-adenosyl-L-methionine</keyword>
<feature type="domain" description="CheR-type methyltransferase" evidence="6">
    <location>
        <begin position="9"/>
        <end position="269"/>
    </location>
</feature>
<reference evidence="7" key="1">
    <citation type="submission" date="2020-11" db="EMBL/GenBank/DDBJ databases">
        <title>Carbohydrate-dependent, anaerobic sulfur respiration: A novel catabolism in halophilic archaea.</title>
        <authorList>
            <person name="Sorokin D.Y."/>
            <person name="Messina E."/>
            <person name="Smedile F."/>
            <person name="La Cono V."/>
            <person name="Hallsworth J.E."/>
            <person name="Yakimov M.M."/>
        </authorList>
    </citation>
    <scope>NUCLEOTIDE SEQUENCE</scope>
    <source>
        <strain evidence="7">AArc-S</strain>
    </source>
</reference>
<dbReference type="InterPro" id="IPR029063">
    <property type="entry name" value="SAM-dependent_MTases_sf"/>
</dbReference>